<dbReference type="SUPFAM" id="SSF55383">
    <property type="entry name" value="Copper amine oxidase, domain N"/>
    <property type="match status" value="1"/>
</dbReference>
<comment type="caution">
    <text evidence="3">The sequence shown here is derived from an EMBL/GenBank/DDBJ whole genome shotgun (WGS) entry which is preliminary data.</text>
</comment>
<gene>
    <name evidence="3" type="ORF">DLM86_24840</name>
</gene>
<dbReference type="GO" id="GO:0052689">
    <property type="term" value="F:carboxylic ester hydrolase activity"/>
    <property type="evidence" value="ECO:0007669"/>
    <property type="project" value="TreeGrafter"/>
</dbReference>
<name>A0A2V5KLF7_9BACL</name>
<dbReference type="EMBL" id="QJVJ01000012">
    <property type="protein sequence ID" value="PYI51637.1"/>
    <property type="molecule type" value="Genomic_DNA"/>
</dbReference>
<dbReference type="InterPro" id="IPR036582">
    <property type="entry name" value="Mao_N_sf"/>
</dbReference>
<sequence>MKKKFKVNRTMIAASLALALAVPGTAAYAADAASTVPPAAEANVSVPATALVPLRDFSESIGAFVQWNEADRSVIVLRGDVELVLKIGDASYTLNGKPMTLDKPVELAGEKTVVTLGVLTEVFGVKAGWNAQTGTVIVAKDDYPLLASSFIAALNAGKFAEASAYLNDSVRKLVPEPLLRQYWGSIAQTFGPMGPQVAASESSNAVHRNATLVYDTNAAPFEMTVRFDTYGRIDDWFVPASPTMGGYAKPAYDDASKYTEKEVTIGEGPLALPGTLTVPAGKGPFPAVVLVHGSGPHDRDESIGAVKPFRDLAVGLAAQGIAVLRYEKVTREHSLKSQLSGAPFTVNEETVDDAIRAVELLKRTEGIDASGIYVAGHSQAGMLIPRIVEAGRDLGIAGTIVLAGPSRPLEDLLLEQLKHQLELAKKAGQPAEPLEQQLAFYEQQIKLLKDPQVTVDNPPAGFMLGNAAWWVDFRNTYAGEQAKDQKGRMLIVQGENDVQVFPDNLDGWKKSLSARTDVAYKLYPKMNHTLVEFDGESTGAEYAIPANVPDYLIGDIAKWIKP</sequence>
<protein>
    <submittedName>
        <fullName evidence="3">Copper amine oxidase</fullName>
    </submittedName>
</protein>
<dbReference type="InterPro" id="IPR029058">
    <property type="entry name" value="AB_hydrolase_fold"/>
</dbReference>
<reference evidence="3 4" key="1">
    <citation type="submission" date="2018-05" db="EMBL/GenBank/DDBJ databases">
        <title>Paenibacillus flagellatus sp. nov., isolated from selenium mineral soil.</title>
        <authorList>
            <person name="Dai X."/>
        </authorList>
    </citation>
    <scope>NUCLEOTIDE SEQUENCE [LARGE SCALE GENOMIC DNA]</scope>
    <source>
        <strain evidence="3 4">DXL2</strain>
    </source>
</reference>
<feature type="chain" id="PRO_5016128472" evidence="1">
    <location>
        <begin position="30"/>
        <end position="562"/>
    </location>
</feature>
<evidence type="ECO:0000259" key="2">
    <source>
        <dbReference type="Pfam" id="PF07833"/>
    </source>
</evidence>
<dbReference type="PANTHER" id="PTHR43265">
    <property type="entry name" value="ESTERASE ESTD"/>
    <property type="match status" value="1"/>
</dbReference>
<dbReference type="InterPro" id="IPR053145">
    <property type="entry name" value="AB_hydrolase_Est10"/>
</dbReference>
<dbReference type="Gene3D" id="3.40.50.1820">
    <property type="entry name" value="alpha/beta hydrolase"/>
    <property type="match status" value="1"/>
</dbReference>
<dbReference type="AlphaFoldDB" id="A0A2V5KLF7"/>
<keyword evidence="1" id="KW-0732">Signal</keyword>
<evidence type="ECO:0000256" key="1">
    <source>
        <dbReference type="SAM" id="SignalP"/>
    </source>
</evidence>
<evidence type="ECO:0000313" key="3">
    <source>
        <dbReference type="EMBL" id="PYI51637.1"/>
    </source>
</evidence>
<dbReference type="Pfam" id="PF07833">
    <property type="entry name" value="Cu_amine_oxidN1"/>
    <property type="match status" value="1"/>
</dbReference>
<proteinExistence type="predicted"/>
<feature type="domain" description="Copper amine oxidase-like N-terminal" evidence="2">
    <location>
        <begin position="49"/>
        <end position="138"/>
    </location>
</feature>
<dbReference type="PANTHER" id="PTHR43265:SF1">
    <property type="entry name" value="ESTERASE ESTD"/>
    <property type="match status" value="1"/>
</dbReference>
<dbReference type="InterPro" id="IPR012854">
    <property type="entry name" value="Cu_amine_oxidase-like_N"/>
</dbReference>
<organism evidence="3 4">
    <name type="scientific">Paenibacillus flagellatus</name>
    <dbReference type="NCBI Taxonomy" id="2211139"/>
    <lineage>
        <taxon>Bacteria</taxon>
        <taxon>Bacillati</taxon>
        <taxon>Bacillota</taxon>
        <taxon>Bacilli</taxon>
        <taxon>Bacillales</taxon>
        <taxon>Paenibacillaceae</taxon>
        <taxon>Paenibacillus</taxon>
    </lineage>
</organism>
<dbReference type="RefSeq" id="WP_110842758.1">
    <property type="nucleotide sequence ID" value="NZ_QJVJ01000012.1"/>
</dbReference>
<accession>A0A2V5KLF7</accession>
<dbReference type="Gene3D" id="3.30.457.10">
    <property type="entry name" value="Copper amine oxidase-like, N-terminal domain"/>
    <property type="match status" value="1"/>
</dbReference>
<feature type="signal peptide" evidence="1">
    <location>
        <begin position="1"/>
        <end position="29"/>
    </location>
</feature>
<keyword evidence="4" id="KW-1185">Reference proteome</keyword>
<evidence type="ECO:0000313" key="4">
    <source>
        <dbReference type="Proteomes" id="UP000247476"/>
    </source>
</evidence>
<dbReference type="Proteomes" id="UP000247476">
    <property type="component" value="Unassembled WGS sequence"/>
</dbReference>
<dbReference type="SUPFAM" id="SSF53474">
    <property type="entry name" value="alpha/beta-Hydrolases"/>
    <property type="match status" value="1"/>
</dbReference>
<dbReference type="OrthoDB" id="9809549at2"/>